<organism evidence="1 2">
    <name type="scientific">Winogradskyella bathintestinalis</name>
    <dbReference type="NCBI Taxonomy" id="3035208"/>
    <lineage>
        <taxon>Bacteria</taxon>
        <taxon>Pseudomonadati</taxon>
        <taxon>Bacteroidota</taxon>
        <taxon>Flavobacteriia</taxon>
        <taxon>Flavobacteriales</taxon>
        <taxon>Flavobacteriaceae</taxon>
        <taxon>Winogradskyella</taxon>
    </lineage>
</organism>
<accession>A0ABT7ZQZ1</accession>
<dbReference type="EMBL" id="JASDDK010000001">
    <property type="protein sequence ID" value="MDN3491418.1"/>
    <property type="molecule type" value="Genomic_DNA"/>
</dbReference>
<name>A0ABT7ZQZ1_9FLAO</name>
<evidence type="ECO:0000313" key="2">
    <source>
        <dbReference type="Proteomes" id="UP001231197"/>
    </source>
</evidence>
<sequence length="79" mass="9109">MKPTSTKILPCAIFGHNYERSKTNIDHTIEMTCSHCETVVVTDRYGNFENYTVSNSQIADTLQELYRLTRHFPKTKVAI</sequence>
<dbReference type="Proteomes" id="UP001231197">
    <property type="component" value="Unassembled WGS sequence"/>
</dbReference>
<gene>
    <name evidence="1" type="ORF">QMA06_01705</name>
</gene>
<protein>
    <submittedName>
        <fullName evidence="1">Uncharacterized protein</fullName>
    </submittedName>
</protein>
<reference evidence="1 2" key="1">
    <citation type="journal article" date="2023" name="Int. J. Syst. Evol. Microbiol.">
        <title>Winogradskyella bathintestinalis sp. nov., isolated from the intestine of the deep-sea loosejaw dragonfish, Malacosteus niger.</title>
        <authorList>
            <person name="Uniacke-Lowe S."/>
            <person name="Johnson C.N."/>
            <person name="Stanton C."/>
            <person name="Hill C."/>
            <person name="Ross P."/>
        </authorList>
    </citation>
    <scope>NUCLEOTIDE SEQUENCE [LARGE SCALE GENOMIC DNA]</scope>
    <source>
        <strain evidence="1 2">APC 3343</strain>
    </source>
</reference>
<keyword evidence="2" id="KW-1185">Reference proteome</keyword>
<comment type="caution">
    <text evidence="1">The sequence shown here is derived from an EMBL/GenBank/DDBJ whole genome shotgun (WGS) entry which is preliminary data.</text>
</comment>
<evidence type="ECO:0000313" key="1">
    <source>
        <dbReference type="EMBL" id="MDN3491418.1"/>
    </source>
</evidence>
<dbReference type="RefSeq" id="WP_290205123.1">
    <property type="nucleotide sequence ID" value="NZ_JASDDK010000001.1"/>
</dbReference>
<proteinExistence type="predicted"/>